<dbReference type="KEGG" id="lgi:LOTGIDRAFT_237879"/>
<feature type="region of interest" description="Disordered" evidence="1">
    <location>
        <begin position="863"/>
        <end position="884"/>
    </location>
</feature>
<evidence type="ECO:0000313" key="3">
    <source>
        <dbReference type="EMBL" id="ESP02645.1"/>
    </source>
</evidence>
<dbReference type="AlphaFoldDB" id="V4CK84"/>
<reference evidence="3 4" key="1">
    <citation type="journal article" date="2013" name="Nature">
        <title>Insights into bilaterian evolution from three spiralian genomes.</title>
        <authorList>
            <person name="Simakov O."/>
            <person name="Marletaz F."/>
            <person name="Cho S.J."/>
            <person name="Edsinger-Gonzales E."/>
            <person name="Havlak P."/>
            <person name="Hellsten U."/>
            <person name="Kuo D.H."/>
            <person name="Larsson T."/>
            <person name="Lv J."/>
            <person name="Arendt D."/>
            <person name="Savage R."/>
            <person name="Osoegawa K."/>
            <person name="de Jong P."/>
            <person name="Grimwood J."/>
            <person name="Chapman J.A."/>
            <person name="Shapiro H."/>
            <person name="Aerts A."/>
            <person name="Otillar R.P."/>
            <person name="Terry A.Y."/>
            <person name="Boore J.L."/>
            <person name="Grigoriev I.V."/>
            <person name="Lindberg D.R."/>
            <person name="Seaver E.C."/>
            <person name="Weisblat D.A."/>
            <person name="Putnam N.H."/>
            <person name="Rokhsar D.S."/>
        </authorList>
    </citation>
    <scope>NUCLEOTIDE SEQUENCE [LARGE SCALE GENOMIC DNA]</scope>
</reference>
<organism evidence="3 4">
    <name type="scientific">Lottia gigantea</name>
    <name type="common">Giant owl limpet</name>
    <dbReference type="NCBI Taxonomy" id="225164"/>
    <lineage>
        <taxon>Eukaryota</taxon>
        <taxon>Metazoa</taxon>
        <taxon>Spiralia</taxon>
        <taxon>Lophotrochozoa</taxon>
        <taxon>Mollusca</taxon>
        <taxon>Gastropoda</taxon>
        <taxon>Patellogastropoda</taxon>
        <taxon>Lottioidea</taxon>
        <taxon>Lottiidae</taxon>
        <taxon>Lottia</taxon>
    </lineage>
</organism>
<keyword evidence="4" id="KW-1185">Reference proteome</keyword>
<dbReference type="OMA" id="QHNIIQK"/>
<dbReference type="RefSeq" id="XP_009046666.1">
    <property type="nucleotide sequence ID" value="XM_009048418.1"/>
</dbReference>
<accession>V4CK84</accession>
<evidence type="ECO:0000256" key="2">
    <source>
        <dbReference type="SAM" id="SignalP"/>
    </source>
</evidence>
<evidence type="ECO:0000256" key="1">
    <source>
        <dbReference type="SAM" id="MobiDB-lite"/>
    </source>
</evidence>
<protein>
    <submittedName>
        <fullName evidence="3">Uncharacterized protein</fullName>
    </submittedName>
</protein>
<feature type="compositionally biased region" description="Pro residues" evidence="1">
    <location>
        <begin position="642"/>
        <end position="652"/>
    </location>
</feature>
<evidence type="ECO:0000313" key="4">
    <source>
        <dbReference type="Proteomes" id="UP000030746"/>
    </source>
</evidence>
<feature type="region of interest" description="Disordered" evidence="1">
    <location>
        <begin position="360"/>
        <end position="394"/>
    </location>
</feature>
<keyword evidence="2" id="KW-0732">Signal</keyword>
<dbReference type="Proteomes" id="UP000030746">
    <property type="component" value="Unassembled WGS sequence"/>
</dbReference>
<proteinExistence type="predicted"/>
<dbReference type="GeneID" id="20250587"/>
<feature type="chain" id="PRO_5004718328" evidence="2">
    <location>
        <begin position="29"/>
        <end position="884"/>
    </location>
</feature>
<feature type="signal peptide" evidence="2">
    <location>
        <begin position="1"/>
        <end position="28"/>
    </location>
</feature>
<name>V4CK84_LOTGI</name>
<feature type="region of interest" description="Disordered" evidence="1">
    <location>
        <begin position="427"/>
        <end position="447"/>
    </location>
</feature>
<dbReference type="EMBL" id="KB200149">
    <property type="protein sequence ID" value="ESP02645.1"/>
    <property type="molecule type" value="Genomic_DNA"/>
</dbReference>
<gene>
    <name evidence="3" type="ORF">LOTGIDRAFT_237879</name>
</gene>
<feature type="region of interest" description="Disordered" evidence="1">
    <location>
        <begin position="636"/>
        <end position="656"/>
    </location>
</feature>
<feature type="compositionally biased region" description="Polar residues" evidence="1">
    <location>
        <begin position="427"/>
        <end position="442"/>
    </location>
</feature>
<dbReference type="HOGENOM" id="CLU_326054_0_0_1"/>
<feature type="compositionally biased region" description="Low complexity" evidence="1">
    <location>
        <begin position="366"/>
        <end position="382"/>
    </location>
</feature>
<dbReference type="CTD" id="20250587"/>
<sequence>MMIPGFLWKSGQFFGICLIVIQIQYAASQISEIPLTLDSILKQQGIQDAGSKQSNGFSTLSSGTPAFNHYSPERLQALQQSQIADFQSMLSMMSQQPSTSIAGPPQTQPGMEEMMRMLTQSFGQSAPPTPEQLGFTHYGPSKPATKPLTPEQSMMNMLMQQSQGEQKSNSNMLLQYLLLMDAMKPATSSASSPASSMTPTAVSTISEATSTSASIPATGISTQAISSTEIPPINGTPASFQSNLIRSNSSDIKVSFSGMSSKLGLPSNHAANQNSLRLKRLLLNRLLANSRLRLKQIRFFHEKNKETIITAANASSSAKSQLKTVPLNTTVPTTKLANTEVSTGINPQVPIILPTAPNTSTVRVPTTTKSVNQSSVSKSQTKLSPPAQPIGREKQQHPALSITTQMPLIHTTAPLATIQRLTQPLTSNSVTPREQNSASTAKNWRYPNYPHMASNGHHQHQSKNSIIYQNQQPYQYQNQNQIQYQPVNQAPILNYQMAQYSNQAPPAYQSNQGQYPSVAYPNQNVAYPNQNVAYPNQNVAYPNQNVAYPNQNVVHPNPSMGYDPIYAYQQPVGHNEYQGFPQPHQMQFPVPGRSSFPMPSDPLLTQVNPPADPMLPIAPPNAISAIDSAEARAEYLEQNPPTEQPPPVPTTPAPVTTTSTIKYIPRTNPNLLRNARQKSSNQWAEMLHFLSKNFPDYLSLRSQVHQTALSSPMAKQFRTLIAAKSKVANPLSGNGFGTSRANANLGSHWINTTPSTTPAGEPLEVEIEFEPTTTTPSPIHPLHAAKAAAARGFEIAKSVNGQIFGGMFGPPIQQRQSNVNSNFDMFGMMTGHKAAQSNGFHGPPHNTRQGNQHAAFFTNGHNPGNNKAPWTHNQNSKWGMNGAV</sequence>